<feature type="region of interest" description="Disordered" evidence="1">
    <location>
        <begin position="39"/>
        <end position="60"/>
    </location>
</feature>
<proteinExistence type="predicted"/>
<gene>
    <name evidence="2" type="ORF">CPT_Stubb_100</name>
</gene>
<organism evidence="2 3">
    <name type="scientific">Proteus phage Stubb</name>
    <dbReference type="NCBI Taxonomy" id="2315597"/>
    <lineage>
        <taxon>Viruses</taxon>
        <taxon>Duplodnaviria</taxon>
        <taxon>Heunggongvirae</taxon>
        <taxon>Uroviricota</taxon>
        <taxon>Caudoviricetes</taxon>
        <taxon>Demerecviridae</taxon>
        <taxon>Novosibvirus</taxon>
        <taxon>Novosibvirus stubb</taxon>
    </lineage>
</organism>
<evidence type="ECO:0000313" key="3">
    <source>
        <dbReference type="Proteomes" id="UP000269143"/>
    </source>
</evidence>
<reference evidence="3" key="1">
    <citation type="submission" date="2018-09" db="EMBL/GenBank/DDBJ databases">
        <title>Complete genome of Proteus mirabilis phage Stubb.</title>
        <authorList>
            <person name="Bourgeois T.A."/>
            <person name="Lessor L."/>
            <person name="O'Leary C.J."/>
            <person name="Liu M."/>
        </authorList>
    </citation>
    <scope>NUCLEOTIDE SEQUENCE [LARGE SCALE GENOMIC DNA]</scope>
</reference>
<accession>A0A3B8DX64</accession>
<name>A0A3B8DX64_9CAUD</name>
<keyword evidence="3" id="KW-1185">Reference proteome</keyword>
<protein>
    <submittedName>
        <fullName evidence="2">Uncharacterized protein</fullName>
    </submittedName>
</protein>
<dbReference type="EMBL" id="MH830339">
    <property type="protein sequence ID" value="AYJ73217.1"/>
    <property type="molecule type" value="Genomic_DNA"/>
</dbReference>
<evidence type="ECO:0000256" key="1">
    <source>
        <dbReference type="SAM" id="MobiDB-lite"/>
    </source>
</evidence>
<evidence type="ECO:0000313" key="2">
    <source>
        <dbReference type="EMBL" id="AYJ73217.1"/>
    </source>
</evidence>
<dbReference type="Proteomes" id="UP000269143">
    <property type="component" value="Segment"/>
</dbReference>
<sequence>MLNAQIYNIISIIKFKGRINKKSTFGDSKSHCEVTGVYKSTAGEPNSNRTNQFHTSYGSL</sequence>
<feature type="compositionally biased region" description="Polar residues" evidence="1">
    <location>
        <begin position="43"/>
        <end position="60"/>
    </location>
</feature>